<organism evidence="1 2">
    <name type="scientific">Notoacmeibacter ruber</name>
    <dbReference type="NCBI Taxonomy" id="2670375"/>
    <lineage>
        <taxon>Bacteria</taxon>
        <taxon>Pseudomonadati</taxon>
        <taxon>Pseudomonadota</taxon>
        <taxon>Alphaproteobacteria</taxon>
        <taxon>Hyphomicrobiales</taxon>
        <taxon>Notoacmeibacteraceae</taxon>
        <taxon>Notoacmeibacter</taxon>
    </lineage>
</organism>
<dbReference type="AlphaFoldDB" id="A0A3L7J8M3"/>
<gene>
    <name evidence="1" type="ORF">D8780_01520</name>
</gene>
<evidence type="ECO:0000313" key="1">
    <source>
        <dbReference type="EMBL" id="RLQ87087.1"/>
    </source>
</evidence>
<name>A0A3L7J8M3_9HYPH</name>
<reference evidence="1 2" key="1">
    <citation type="submission" date="2018-10" db="EMBL/GenBank/DDBJ databases">
        <title>Notoacmeibacter sp. M2BS9Y-3-1, whole genome shotgun sequence.</title>
        <authorList>
            <person name="Tuo L."/>
        </authorList>
    </citation>
    <scope>NUCLEOTIDE SEQUENCE [LARGE SCALE GENOMIC DNA]</scope>
    <source>
        <strain evidence="1 2">M2BS9Y-3-1</strain>
    </source>
</reference>
<evidence type="ECO:0000313" key="2">
    <source>
        <dbReference type="Proteomes" id="UP000281094"/>
    </source>
</evidence>
<dbReference type="EMBL" id="RCWN01000001">
    <property type="protein sequence ID" value="RLQ87087.1"/>
    <property type="molecule type" value="Genomic_DNA"/>
</dbReference>
<keyword evidence="2" id="KW-1185">Reference proteome</keyword>
<dbReference type="RefSeq" id="WP_121644055.1">
    <property type="nucleotide sequence ID" value="NZ_RCWN01000001.1"/>
</dbReference>
<dbReference type="Proteomes" id="UP000281094">
    <property type="component" value="Unassembled WGS sequence"/>
</dbReference>
<sequence length="66" mass="7288">MSSPEWLIIAARILGGSQAMSDRDSIDGITEESRKNAFEHFRETLPDDQAEAAIGGYRLCDPTSFL</sequence>
<comment type="caution">
    <text evidence="1">The sequence shown here is derived from an EMBL/GenBank/DDBJ whole genome shotgun (WGS) entry which is preliminary data.</text>
</comment>
<protein>
    <submittedName>
        <fullName evidence="1">Uncharacterized protein</fullName>
    </submittedName>
</protein>
<proteinExistence type="predicted"/>
<accession>A0A3L7J8M3</accession>